<reference evidence="1 2" key="1">
    <citation type="submission" date="2024-01" db="EMBL/GenBank/DDBJ databases">
        <title>Complete genome of Cladobotryum mycophilum ATHUM6906.</title>
        <authorList>
            <person name="Christinaki A.C."/>
            <person name="Myridakis A.I."/>
            <person name="Kouvelis V.N."/>
        </authorList>
    </citation>
    <scope>NUCLEOTIDE SEQUENCE [LARGE SCALE GENOMIC DNA]</scope>
    <source>
        <strain evidence="1 2">ATHUM6906</strain>
    </source>
</reference>
<protein>
    <submittedName>
        <fullName evidence="1">Uncharacterized protein</fullName>
    </submittedName>
</protein>
<comment type="caution">
    <text evidence="1">The sequence shown here is derived from an EMBL/GenBank/DDBJ whole genome shotgun (WGS) entry which is preliminary data.</text>
</comment>
<name>A0ABR0SFN9_9HYPO</name>
<evidence type="ECO:0000313" key="1">
    <source>
        <dbReference type="EMBL" id="KAK5991002.1"/>
    </source>
</evidence>
<gene>
    <name evidence="1" type="ORF">PT974_09277</name>
</gene>
<keyword evidence="2" id="KW-1185">Reference proteome</keyword>
<sequence>MATIFKARTASHLQADQSALVDALDGARICPLHWLQNACPSHWSRHPCLPFRCMAASLWLDRCNFKHSRTAGMLVVALKPKFRDQGTMHLMFDVKHGLPNVNVALRIGRESLATNHMQPYLQALSKWTNASGVRGCPQWRLQDAENRSSLGTRLPLATKDLHRADYPPKAPCNLRTICATRIPKHDLDTRLRQPFKRSHTISFKSIDDSIEQTFRRI</sequence>
<evidence type="ECO:0000313" key="2">
    <source>
        <dbReference type="Proteomes" id="UP001338125"/>
    </source>
</evidence>
<dbReference type="Proteomes" id="UP001338125">
    <property type="component" value="Unassembled WGS sequence"/>
</dbReference>
<organism evidence="1 2">
    <name type="scientific">Cladobotryum mycophilum</name>
    <dbReference type="NCBI Taxonomy" id="491253"/>
    <lineage>
        <taxon>Eukaryota</taxon>
        <taxon>Fungi</taxon>
        <taxon>Dikarya</taxon>
        <taxon>Ascomycota</taxon>
        <taxon>Pezizomycotina</taxon>
        <taxon>Sordariomycetes</taxon>
        <taxon>Hypocreomycetidae</taxon>
        <taxon>Hypocreales</taxon>
        <taxon>Hypocreaceae</taxon>
        <taxon>Cladobotryum</taxon>
    </lineage>
</organism>
<accession>A0ABR0SFN9</accession>
<dbReference type="EMBL" id="JAVFKD010000014">
    <property type="protein sequence ID" value="KAK5991002.1"/>
    <property type="molecule type" value="Genomic_DNA"/>
</dbReference>
<proteinExistence type="predicted"/>